<name>A0A423PPP8_9GAMM</name>
<dbReference type="RefSeq" id="WP_123630788.1">
    <property type="nucleotide sequence ID" value="NZ_AYKH01000012.1"/>
</dbReference>
<keyword evidence="3" id="KW-0804">Transcription</keyword>
<organism evidence="6 7">
    <name type="scientific">Salinisphaera orenii MK-B5</name>
    <dbReference type="NCBI Taxonomy" id="856730"/>
    <lineage>
        <taxon>Bacteria</taxon>
        <taxon>Pseudomonadati</taxon>
        <taxon>Pseudomonadota</taxon>
        <taxon>Gammaproteobacteria</taxon>
        <taxon>Salinisphaerales</taxon>
        <taxon>Salinisphaeraceae</taxon>
        <taxon>Salinisphaera</taxon>
    </lineage>
</organism>
<feature type="domain" description="HTH tetR-type" evidence="5">
    <location>
        <begin position="12"/>
        <end position="72"/>
    </location>
</feature>
<keyword evidence="2 4" id="KW-0238">DNA-binding</keyword>
<evidence type="ECO:0000256" key="1">
    <source>
        <dbReference type="ARBA" id="ARBA00023015"/>
    </source>
</evidence>
<protein>
    <submittedName>
        <fullName evidence="6">TetR family transcriptional regulator</fullName>
    </submittedName>
</protein>
<dbReference type="SUPFAM" id="SSF48498">
    <property type="entry name" value="Tetracyclin repressor-like, C-terminal domain"/>
    <property type="match status" value="1"/>
</dbReference>
<proteinExistence type="predicted"/>
<dbReference type="SUPFAM" id="SSF46689">
    <property type="entry name" value="Homeodomain-like"/>
    <property type="match status" value="1"/>
</dbReference>
<evidence type="ECO:0000259" key="5">
    <source>
        <dbReference type="PROSITE" id="PS50977"/>
    </source>
</evidence>
<comment type="caution">
    <text evidence="6">The sequence shown here is derived from an EMBL/GenBank/DDBJ whole genome shotgun (WGS) entry which is preliminary data.</text>
</comment>
<dbReference type="PROSITE" id="PS50977">
    <property type="entry name" value="HTH_TETR_2"/>
    <property type="match status" value="1"/>
</dbReference>
<dbReference type="PANTHER" id="PTHR47506:SF1">
    <property type="entry name" value="HTH-TYPE TRANSCRIPTIONAL REGULATOR YJDC"/>
    <property type="match status" value="1"/>
</dbReference>
<dbReference type="PRINTS" id="PR00455">
    <property type="entry name" value="HTHTETR"/>
</dbReference>
<keyword evidence="7" id="KW-1185">Reference proteome</keyword>
<dbReference type="PANTHER" id="PTHR47506">
    <property type="entry name" value="TRANSCRIPTIONAL REGULATORY PROTEIN"/>
    <property type="match status" value="1"/>
</dbReference>
<accession>A0A423PPP8</accession>
<evidence type="ECO:0000256" key="2">
    <source>
        <dbReference type="ARBA" id="ARBA00023125"/>
    </source>
</evidence>
<dbReference type="InterPro" id="IPR036271">
    <property type="entry name" value="Tet_transcr_reg_TetR-rel_C_sf"/>
</dbReference>
<dbReference type="Gene3D" id="1.10.357.10">
    <property type="entry name" value="Tetracycline Repressor, domain 2"/>
    <property type="match status" value="1"/>
</dbReference>
<dbReference type="GO" id="GO:0003677">
    <property type="term" value="F:DNA binding"/>
    <property type="evidence" value="ECO:0007669"/>
    <property type="project" value="UniProtKB-UniRule"/>
</dbReference>
<dbReference type="InterPro" id="IPR009057">
    <property type="entry name" value="Homeodomain-like_sf"/>
</dbReference>
<sequence length="204" mass="22613">MNQEVISAKKKPRVRDRIFAAACELFYRHGVRAVGVDAIVSEADTNKMSFYRAFASKDDLVAAYVRHEVEEGLAHWEATLESYKGDPLAQTRALFKAHRVETCAQASRGCPLSNVAVELSETQHPAKAIIEEYKAEMRQRFRRLAGEMGAPNADALGDTLMLLWEGAYLSPLTFYDRSGPAQNVVNAAEAVIKAFVPEQARSAH</sequence>
<dbReference type="AlphaFoldDB" id="A0A423PPP8"/>
<evidence type="ECO:0000256" key="3">
    <source>
        <dbReference type="ARBA" id="ARBA00023163"/>
    </source>
</evidence>
<evidence type="ECO:0000313" key="7">
    <source>
        <dbReference type="Proteomes" id="UP000283993"/>
    </source>
</evidence>
<dbReference type="Pfam" id="PF00440">
    <property type="entry name" value="TetR_N"/>
    <property type="match status" value="1"/>
</dbReference>
<dbReference type="Proteomes" id="UP000283993">
    <property type="component" value="Unassembled WGS sequence"/>
</dbReference>
<evidence type="ECO:0000256" key="4">
    <source>
        <dbReference type="PROSITE-ProRule" id="PRU00335"/>
    </source>
</evidence>
<keyword evidence="1" id="KW-0805">Transcription regulation</keyword>
<reference evidence="6 7" key="1">
    <citation type="submission" date="2013-10" db="EMBL/GenBank/DDBJ databases">
        <title>Salinisphaera orenii MK-B5 Genome Sequencing.</title>
        <authorList>
            <person name="Lai Q."/>
            <person name="Li C."/>
            <person name="Shao Z."/>
        </authorList>
    </citation>
    <scope>NUCLEOTIDE SEQUENCE [LARGE SCALE GENOMIC DNA]</scope>
    <source>
        <strain evidence="6 7">MK-B5</strain>
    </source>
</reference>
<gene>
    <name evidence="6" type="ORF">SAOR_06960</name>
</gene>
<feature type="DNA-binding region" description="H-T-H motif" evidence="4">
    <location>
        <begin position="35"/>
        <end position="54"/>
    </location>
</feature>
<dbReference type="EMBL" id="AYKH01000012">
    <property type="protein sequence ID" value="ROO27594.1"/>
    <property type="molecule type" value="Genomic_DNA"/>
</dbReference>
<dbReference type="InterPro" id="IPR001647">
    <property type="entry name" value="HTH_TetR"/>
</dbReference>
<evidence type="ECO:0000313" key="6">
    <source>
        <dbReference type="EMBL" id="ROO27594.1"/>
    </source>
</evidence>